<proteinExistence type="predicted"/>
<dbReference type="Pfam" id="PF17164">
    <property type="entry name" value="DUF5122"/>
    <property type="match status" value="3"/>
</dbReference>
<organism evidence="2 3">
    <name type="scientific">Paraflavisolibacter caeni</name>
    <dbReference type="NCBI Taxonomy" id="2982496"/>
    <lineage>
        <taxon>Bacteria</taxon>
        <taxon>Pseudomonadati</taxon>
        <taxon>Bacteroidota</taxon>
        <taxon>Chitinophagia</taxon>
        <taxon>Chitinophagales</taxon>
        <taxon>Chitinophagaceae</taxon>
        <taxon>Paraflavisolibacter</taxon>
    </lineage>
</organism>
<dbReference type="Proteomes" id="UP001155483">
    <property type="component" value="Unassembled WGS sequence"/>
</dbReference>
<dbReference type="RefSeq" id="WP_279296851.1">
    <property type="nucleotide sequence ID" value="NZ_JAOTIF010000005.1"/>
</dbReference>
<reference evidence="2" key="1">
    <citation type="submission" date="2022-09" db="EMBL/GenBank/DDBJ databases">
        <authorList>
            <person name="Yuan C."/>
            <person name="Ke Z."/>
        </authorList>
    </citation>
    <scope>NUCLEOTIDE SEQUENCE</scope>
    <source>
        <strain evidence="2">LB-8</strain>
    </source>
</reference>
<reference evidence="2" key="2">
    <citation type="submission" date="2023-04" db="EMBL/GenBank/DDBJ databases">
        <title>Paracnuella aquatica gen. nov., sp. nov., a member of the family Chitinophagaceae isolated from a hot spring.</title>
        <authorList>
            <person name="Wang C."/>
        </authorList>
    </citation>
    <scope>NUCLEOTIDE SEQUENCE</scope>
    <source>
        <strain evidence="2">LB-8</strain>
    </source>
</reference>
<name>A0A9X3B899_9BACT</name>
<feature type="signal peptide" evidence="1">
    <location>
        <begin position="1"/>
        <end position="24"/>
    </location>
</feature>
<dbReference type="Gene3D" id="2.60.40.10">
    <property type="entry name" value="Immunoglobulins"/>
    <property type="match status" value="1"/>
</dbReference>
<dbReference type="InterPro" id="IPR013431">
    <property type="entry name" value="Delta_60_rpt"/>
</dbReference>
<sequence>MTGKTKQKISLALCCFLAAVMIFSCVKKDLEPTETYPAALTQLVKFLDGAPYPATGGEGSVVTFNVNGLKGKEGQFKFLINQTEAEVVSVAENTVAVKVPVGASSGASAVLINGEYYFGPTFTVKGKVSIDPDFKTDVYVSNGSISGIISKPDDASSYIIYGSFSNYNNKATVDIPITSVAIIKNTCEYSSTFSMGKRGLGGSLSGLLPISGNYLAFGSFGSVDTMGNINNITLLTSSGALSTKTVDVINPDPVNRPEDGTALVPAFNGGTSGGITKAFNDASTGNTIVVGNFSSHVSTFYERSTKTGFQIDLVKIRQLIRMKPDGTFDSTFNFDMTKKEGLTNGNGFIYDAVQQSNGKIIIVGNFSTFNGQAVNYIARINNTDGSVDATFNAGKAGAVGGSISRITYNATTGKYLLLGSFKSFNGVPANGIVMIDGNGNVDNTFTFGSVDGGQPNFAAQLNNGKIMVAGSFSKYSTSAGNYIVRPGFMILNSNGTLAAGYNNTGLFRGTINSFIESTTSDGSPAVILVGNFDRFNNKEVADIVKVKLEN</sequence>
<protein>
    <submittedName>
        <fullName evidence="2">DUF5008 domain-containing protein</fullName>
    </submittedName>
</protein>
<keyword evidence="3" id="KW-1185">Reference proteome</keyword>
<dbReference type="PROSITE" id="PS51257">
    <property type="entry name" value="PROKAR_LIPOPROTEIN"/>
    <property type="match status" value="1"/>
</dbReference>
<comment type="caution">
    <text evidence="2">The sequence shown here is derived from an EMBL/GenBank/DDBJ whole genome shotgun (WGS) entry which is preliminary data.</text>
</comment>
<dbReference type="InterPro" id="IPR013783">
    <property type="entry name" value="Ig-like_fold"/>
</dbReference>
<dbReference type="AlphaFoldDB" id="A0A9X3B899"/>
<keyword evidence="1" id="KW-0732">Signal</keyword>
<gene>
    <name evidence="2" type="ORF">OCK74_09815</name>
</gene>
<dbReference type="EMBL" id="JAOTIF010000005">
    <property type="protein sequence ID" value="MCU7549411.1"/>
    <property type="molecule type" value="Genomic_DNA"/>
</dbReference>
<feature type="chain" id="PRO_5040915553" evidence="1">
    <location>
        <begin position="25"/>
        <end position="550"/>
    </location>
</feature>
<dbReference type="Gene3D" id="2.80.10.50">
    <property type="match status" value="1"/>
</dbReference>
<accession>A0A9X3B899</accession>
<evidence type="ECO:0000313" key="3">
    <source>
        <dbReference type="Proteomes" id="UP001155483"/>
    </source>
</evidence>
<evidence type="ECO:0000313" key="2">
    <source>
        <dbReference type="EMBL" id="MCU7549411.1"/>
    </source>
</evidence>
<evidence type="ECO:0000256" key="1">
    <source>
        <dbReference type="SAM" id="SignalP"/>
    </source>
</evidence>